<dbReference type="SMART" id="SM00225">
    <property type="entry name" value="BTB"/>
    <property type="match status" value="1"/>
</dbReference>
<dbReference type="PANTHER" id="PTHR45632">
    <property type="entry name" value="LD33804P"/>
    <property type="match status" value="1"/>
</dbReference>
<evidence type="ECO:0000313" key="5">
    <source>
        <dbReference type="Proteomes" id="UP001347796"/>
    </source>
</evidence>
<evidence type="ECO:0000259" key="3">
    <source>
        <dbReference type="PROSITE" id="PS50097"/>
    </source>
</evidence>
<gene>
    <name evidence="4" type="ORF">SNE40_000271</name>
</gene>
<dbReference type="SUPFAM" id="SSF54695">
    <property type="entry name" value="POZ domain"/>
    <property type="match status" value="1"/>
</dbReference>
<dbReference type="FunFam" id="1.25.40.420:FF:000001">
    <property type="entry name" value="Kelch-like family member 12"/>
    <property type="match status" value="1"/>
</dbReference>
<dbReference type="SMART" id="SM00875">
    <property type="entry name" value="BACK"/>
    <property type="match status" value="1"/>
</dbReference>
<feature type="domain" description="BTB" evidence="3">
    <location>
        <begin position="25"/>
        <end position="92"/>
    </location>
</feature>
<dbReference type="EMBL" id="JAZGQO010000001">
    <property type="protein sequence ID" value="KAK6194681.1"/>
    <property type="molecule type" value="Genomic_DNA"/>
</dbReference>
<evidence type="ECO:0000256" key="2">
    <source>
        <dbReference type="ARBA" id="ARBA00022737"/>
    </source>
</evidence>
<proteinExistence type="predicted"/>
<dbReference type="PROSITE" id="PS50097">
    <property type="entry name" value="BTB"/>
    <property type="match status" value="1"/>
</dbReference>
<name>A0AAN8Q1C4_PATCE</name>
<dbReference type="InterPro" id="IPR015915">
    <property type="entry name" value="Kelch-typ_b-propeller"/>
</dbReference>
<dbReference type="Gene3D" id="1.25.40.420">
    <property type="match status" value="1"/>
</dbReference>
<dbReference type="Pfam" id="PF07707">
    <property type="entry name" value="BACK"/>
    <property type="match status" value="1"/>
</dbReference>
<organism evidence="4 5">
    <name type="scientific">Patella caerulea</name>
    <name type="common">Rayed Mediterranean limpet</name>
    <dbReference type="NCBI Taxonomy" id="87958"/>
    <lineage>
        <taxon>Eukaryota</taxon>
        <taxon>Metazoa</taxon>
        <taxon>Spiralia</taxon>
        <taxon>Lophotrochozoa</taxon>
        <taxon>Mollusca</taxon>
        <taxon>Gastropoda</taxon>
        <taxon>Patellogastropoda</taxon>
        <taxon>Patelloidea</taxon>
        <taxon>Patellidae</taxon>
        <taxon>Patella</taxon>
    </lineage>
</organism>
<dbReference type="SUPFAM" id="SSF117281">
    <property type="entry name" value="Kelch motif"/>
    <property type="match status" value="1"/>
</dbReference>
<dbReference type="AlphaFoldDB" id="A0AAN8Q1C4"/>
<dbReference type="Pfam" id="PF24681">
    <property type="entry name" value="Kelch_KLHDC2_KLHL20_DRC7"/>
    <property type="match status" value="1"/>
</dbReference>
<evidence type="ECO:0000313" key="4">
    <source>
        <dbReference type="EMBL" id="KAK6194681.1"/>
    </source>
</evidence>
<evidence type="ECO:0000256" key="1">
    <source>
        <dbReference type="ARBA" id="ARBA00022441"/>
    </source>
</evidence>
<dbReference type="CDD" id="cd18186">
    <property type="entry name" value="BTB_POZ_ZBTB_KLHL-like"/>
    <property type="match status" value="1"/>
</dbReference>
<dbReference type="Gene3D" id="3.30.710.10">
    <property type="entry name" value="Potassium Channel Kv1.1, Chain A"/>
    <property type="match status" value="1"/>
</dbReference>
<keyword evidence="1" id="KW-0880">Kelch repeat</keyword>
<comment type="caution">
    <text evidence="4">The sequence shown here is derived from an EMBL/GenBank/DDBJ whole genome shotgun (WGS) entry which is preliminary data.</text>
</comment>
<accession>A0AAN8Q1C4</accession>
<dbReference type="InterPro" id="IPR006652">
    <property type="entry name" value="Kelch_1"/>
</dbReference>
<dbReference type="Pfam" id="PF00651">
    <property type="entry name" value="BTB"/>
    <property type="match status" value="1"/>
</dbReference>
<sequence length="574" mass="65036">MSWHQKYLETIAEGVKYLWNSGHFSDTTIVVQNKRFRCHRAILSAMSPHFDATYSTGMRDNPDGVLTLLNIDVTTFDSILTFIYTGRDVVCDENAESLLRAATTLQVKGLISRCAEFLSENLTPQNCIRMWRLGRTHGCEELESRAWPLILDNFLDLIRTDDFKDIDVDELVAIIKDDDLVVPNEELVCESVFKWISMDPDNRSVHLCSIIEHLRFPLVSPEYLLTISQQKGLLKEDMVCRMMMEEAKRYHMLPSRRQEFTSKRTSFRNSYDLEEVIVVLTGGSTQMKPTEIICFSTRQKRWFSLAPLPYDPGVEFSATTYANNIYLSGGSRKWPKMLKYNSESNDWRECEQMAQGRSRHGMVAARDSVYVLGGYNRNLPQGNKVLNSIEKYNINTGKWTTAGELPVPVEMVSSAVIGEKIYTFGGAQRNNRNTPAIQYFDTRIGQSTLFADLPFACRLTRTVCCDGQVYIITTDGDVIEFSEDAGCRTVGKIENFGRVHFGAVQLNGKAIIIGGKKRNDSECDTMLSFDPLRAGAETLPDKLPFPNVIDACVKTVINSHHLRTIFSIKSKSSQ</sequence>
<keyword evidence="5" id="KW-1185">Reference proteome</keyword>
<keyword evidence="2" id="KW-0677">Repeat</keyword>
<reference evidence="4 5" key="1">
    <citation type="submission" date="2024-01" db="EMBL/GenBank/DDBJ databases">
        <title>The genome of the rayed Mediterranean limpet Patella caerulea (Linnaeus, 1758).</title>
        <authorList>
            <person name="Anh-Thu Weber A."/>
            <person name="Halstead-Nussloch G."/>
        </authorList>
    </citation>
    <scope>NUCLEOTIDE SEQUENCE [LARGE SCALE GENOMIC DNA]</scope>
    <source>
        <strain evidence="4">AATW-2023a</strain>
        <tissue evidence="4">Whole specimen</tissue>
    </source>
</reference>
<dbReference type="SMART" id="SM00612">
    <property type="entry name" value="Kelch"/>
    <property type="match status" value="2"/>
</dbReference>
<protein>
    <recommendedName>
        <fullName evidence="3">BTB domain-containing protein</fullName>
    </recommendedName>
</protein>
<dbReference type="InterPro" id="IPR000210">
    <property type="entry name" value="BTB/POZ_dom"/>
</dbReference>
<dbReference type="PIRSF" id="PIRSF037037">
    <property type="entry name" value="Kelch-like_protein_gigaxonin"/>
    <property type="match status" value="1"/>
</dbReference>
<dbReference type="InterPro" id="IPR017096">
    <property type="entry name" value="BTB-kelch_protein"/>
</dbReference>
<dbReference type="Proteomes" id="UP001347796">
    <property type="component" value="Unassembled WGS sequence"/>
</dbReference>
<dbReference type="InterPro" id="IPR011705">
    <property type="entry name" value="BACK"/>
</dbReference>
<dbReference type="PANTHER" id="PTHR45632:SF3">
    <property type="entry name" value="KELCH-LIKE PROTEIN 32"/>
    <property type="match status" value="1"/>
</dbReference>
<dbReference type="InterPro" id="IPR011333">
    <property type="entry name" value="SKP1/BTB/POZ_sf"/>
</dbReference>
<dbReference type="Gene3D" id="2.120.10.80">
    <property type="entry name" value="Kelch-type beta propeller"/>
    <property type="match status" value="1"/>
</dbReference>